<feature type="region of interest" description="Disordered" evidence="2">
    <location>
        <begin position="2047"/>
        <end position="2067"/>
    </location>
</feature>
<evidence type="ECO:0000259" key="4">
    <source>
        <dbReference type="SMART" id="SM00912"/>
    </source>
</evidence>
<dbReference type="InterPro" id="IPR032871">
    <property type="entry name" value="AHH_dom_containing"/>
</dbReference>
<evidence type="ECO:0000256" key="1">
    <source>
        <dbReference type="SAM" id="Coils"/>
    </source>
</evidence>
<evidence type="ECO:0000313" key="6">
    <source>
        <dbReference type="Proteomes" id="UP000004565"/>
    </source>
</evidence>
<dbReference type="InterPro" id="IPR008638">
    <property type="entry name" value="FhaB/CdiA-like_TPS"/>
</dbReference>
<sequence>MNGKLKKLVAIFMLFLHIISLADGIVPDSAASRNLQVDKAANGVPLVNIEAPNQDGVSHNIYKDYNVDSRGAILNNSKDLTNSQLGGLIYGNPNLQNSNEASTIINEVSGVNRSRIEGYQEIAGKRANYILANPNGIYINGAGFINTGNVTLTTGRGNNLLNPEKGMIEVAGKGLDLRNINKAELIARAAELSAPIYGGEEVNLKLGSKNNKPEYALDARALGSIYAGRINIIVNEDGVGVKTQAPMYATKGDVVISSKGKVYLKDTQAKGDIKISSTETEIGNKLLAENSVNIESGKTTNSGQIQANNNITINGNVDSSNLISTNKDITISGNLINSGNVSSTNLNVKEIENLNKIVTGEKLSSIKITNSGNFSAKDIVTTDISNSGKLLSKNINTNSLNNLGEVSSENLTTTNLENSNKINVKENINSNSVVNKTSNSEIISKNLNSNNLDNKGSITVINNVNSGVITNNGKLLVGNIINSQNLTNTVTVQGKTLDIKNKINSSGKILSDNILTKDISNSGDISSKIITTQELINSGEIISNNLSSSNINNLKNIFVNENLKANSLINSNKIESNNIEVNSLNNGGDIKVSENLTTKDITNSKNIQVGKNISTDDIKNSNFIQARNITIGKSLDNNGKLKSVDTNINTSNIKNNGEILSSNNINITTANDVNLSGKYIANNTLKIDAKSLINSINLENSGKIKLDLKENLINNKKINSSNDLNITAKKVVNIGEIGSMAKLDIDTDRLENNGALLFGNNDENKLTIKENTQNTGIINSLGKLEINTQDFENKGQIASIKDLKINSKNFTNNEDSLIFSNENVKFDLKNDFLNKGEIYSGKNIDIKALGAVTNNTATISAQNNIDINAKKITNIGKVEKKNPTIERKSALDSDTNITEKQREEAKKYFQELVNRKNNEKGIENPGRYTEGSYLFKDFKAEWIEKVKSNDVSKLSYITADNNISLTSKEDILNEEGNILANNDITITAPKVINRNSTRDVDIKIGWKAPIYEVTYTEGHDYGGEHEGHNGSGGGGHYSTSPVGTEEYIGKTTQTIGADKASKIAAGKNLTINAQKVGNGFKDNETNDIKNKNTVINKVNLTENNVNIDNVNLNRKKIEDKKVIDTKDYIFIPKGDKGLFKINKNESNKPGFSYLIETNIKYIDKSMFLGSDYFFKRIGFNPDRDIRLLGDSMYETRLINRAILEGTGRRYLGDYKSEKEQMQALYDNAVSEKEDLKLSMGIALSKDQIAKLKKDIIWYVEEEIEGQKVLVPKVYLTKNTLSKLKDNATSLEAGEDFNISANEITNTGAINAKNLNIKTDSLVNKSSSENLATINADNIDIEAKEALSNIGATIKADKDLKVTANKVENISTHHINTNIVEIKKDNFENIASIEAGNNIDIKAKDVTNTAANIKANNDITIKSDNVKVNTLTLKDSENRKNYENTIINNVGSEITGKNISIEANNDIGVVGSDIKAKEKLTLNAKNVDISSAESSLYERSSNRNGYTINEIKRNTESNIEAQNINMEAKKDIDIKGSNIVAKEEANIKAAGDVNIVSATDSDYSEHKESHKKSFGRSSSEEKINYSTHNVASNIIGDKVNITSGKDVNIFGSNVGAKDTGNISAKGTITEAATKDVNYSYHKKTKTGFMGLTGKSSAEKIHQELNAESNLYVKNQGIIDGDIKVIGSNLVLGNNSIINGKLTTDSNELHNSYSYEESKKGFSGSIGGGGFSVGYGKSESGLKEKDVINAKSNLVLGDGTVLNKGADITATNLTHGKITVNNGDVKFGARKDTKDVETYSKSSGVNLSVRIKSQALDRVQQGFDSFNQMKSGDMFGGIASATNTATGIVSGLASNQGTKLSLDAVKADNTVGKDNVKLAEANNNFYVNMGVNLGFNKSSSKTSSHNEAAVVTTIQGKDKDSSITYNNVKNIEYVGTQAKDTKFIYNNVENITKKAVEINNSYSSSNKSTGVSAGVNIGYGRKVLTDNASISVSASKSNMNSNGTTYQNGLFVNVDEEHNNTKNMTLSGFNQIGGKVTGNIENLTIESKQNTSNTTGSTKGGSIGFAPNGMPTSISANYSQTNGERKYVDTPTTFIIGEGSNLKVGKVENTASAIGTSGNGKLSIDEYVGHNLENRDKTTTRGGSVSLSQSSMPISGVGINYANRDLESVTKNTVIGNVEIGKSSGDEINKDLDTMTEVTKDEDTKTNVFVESQTIKYALNPEAFKEDIQKAKNEIHDIYHAVDSTVNPQGKESRNVLQQLAETRQAKTILNVVGSRLEIAENQDDIAKAFEGVSEDLGYKVKVIYTDPSNSPQLIGVDKNGNTYIKNGTAYVDKKTGINYILINSESPANRTKAGVIGTIAEEQSHIIGKIEGRQKVVPDGSEKGLESLGKPTNDYFKNEFSKNDKAIGIVSDGKDYSNVDFGENVGDDLDYFEKNQYYNTKGYMKDDGSFKVVVTPKKGESELEAITNGHYKIKKTDDFLYAQEGNNQQIIDELSKEAKIKSIIDPYNNYIVTVSREEGINILAVPKAKSWKENQSKDFHEAVGNIAKSNKKVAENWKNKKYLSAAGNGIISVLNVPNLIQTGAGSTTADLVYSFNPGEVQFGKKKDILERRGANKAKAKGTTDSLVSLVGSSFIPDKIGGGTITIPETAQAVVGAGEVVGTAGKVMAIPELGTGIPKAMLIASGVGNSISNSSNSGKIENDIDNYKGAQNKTSATKTKKDLAREQKANKLIKNGKKEEAEKLKEMIWKTDSKKLDEELLKAGVVKPDYKCAAHHIVTDKMVDVVKIFKKYDIDINSAANGVYLPSRGAKLSEVGKEAIHIGATSDEYRQNLTKRITDFVKELDKTNLSKAAKKDKILEKMNDIRNDLLTGKLKINKAKLKN</sequence>
<dbReference type="GO" id="GO:0003824">
    <property type="term" value="F:catalytic activity"/>
    <property type="evidence" value="ECO:0007669"/>
    <property type="project" value="UniProtKB-ARBA"/>
</dbReference>
<name>H1HFB0_9FUSO</name>
<dbReference type="InterPro" id="IPR011050">
    <property type="entry name" value="Pectin_lyase_fold/virulence"/>
</dbReference>
<feature type="chain" id="PRO_5005682573" description="Filamentous haemagglutinin FhaB/tRNA nuclease CdiA-like TPS domain-containing protein" evidence="3">
    <location>
        <begin position="23"/>
        <end position="2881"/>
    </location>
</feature>
<accession>H1HFB0</accession>
<protein>
    <recommendedName>
        <fullName evidence="4">Filamentous haemagglutinin FhaB/tRNA nuclease CdiA-like TPS domain-containing protein</fullName>
    </recommendedName>
</protein>
<evidence type="ECO:0000256" key="3">
    <source>
        <dbReference type="SAM" id="SignalP"/>
    </source>
</evidence>
<feature type="signal peptide" evidence="3">
    <location>
        <begin position="1"/>
        <end position="22"/>
    </location>
</feature>
<dbReference type="InterPro" id="IPR025157">
    <property type="entry name" value="Hemagglutinin_rpt"/>
</dbReference>
<dbReference type="Gene3D" id="2.160.20.10">
    <property type="entry name" value="Single-stranded right-handed beta-helix, Pectin lyase-like"/>
    <property type="match status" value="1"/>
</dbReference>
<gene>
    <name evidence="5" type="ORF">HMPREF9942_01161</name>
</gene>
<dbReference type="InterPro" id="IPR012334">
    <property type="entry name" value="Pectin_lyas_fold"/>
</dbReference>
<evidence type="ECO:0000256" key="2">
    <source>
        <dbReference type="SAM" id="MobiDB-lite"/>
    </source>
</evidence>
<keyword evidence="3" id="KW-0732">Signal</keyword>
<dbReference type="Pfam" id="PF13332">
    <property type="entry name" value="Fil_haemagg_2"/>
    <property type="match status" value="4"/>
</dbReference>
<dbReference type="Proteomes" id="UP000004565">
    <property type="component" value="Unassembled WGS sequence"/>
</dbReference>
<dbReference type="EMBL" id="AGEH01000012">
    <property type="protein sequence ID" value="EHO77973.1"/>
    <property type="molecule type" value="Genomic_DNA"/>
</dbReference>
<feature type="region of interest" description="Disordered" evidence="2">
    <location>
        <begin position="1560"/>
        <end position="1579"/>
    </location>
</feature>
<evidence type="ECO:0000313" key="5">
    <source>
        <dbReference type="EMBL" id="EHO77973.1"/>
    </source>
</evidence>
<feature type="coiled-coil region" evidence="1">
    <location>
        <begin position="1211"/>
        <end position="1238"/>
    </location>
</feature>
<dbReference type="HOGENOM" id="CLU_000043_8_2_0"/>
<comment type="caution">
    <text evidence="5">The sequence shown here is derived from an EMBL/GenBank/DDBJ whole genome shotgun (WGS) entry which is preliminary data.</text>
</comment>
<reference evidence="5 6" key="1">
    <citation type="submission" date="2011-12" db="EMBL/GenBank/DDBJ databases">
        <title>The Genome Sequence of Fusobacterium nucleatum subsp. animalis OT 420.</title>
        <authorList>
            <consortium name="The Broad Institute Genome Sequencing Platform"/>
            <person name="Earl A."/>
            <person name="Ward D."/>
            <person name="Feldgarden M."/>
            <person name="Gevers D."/>
            <person name="Izard J."/>
            <person name="Blanton J.M."/>
            <person name="Mathney J."/>
            <person name="Tanner A.C."/>
            <person name="Dewhirst F.E."/>
            <person name="Young S.K."/>
            <person name="Zeng Q."/>
            <person name="Gargeya S."/>
            <person name="Fitzgerald M."/>
            <person name="Haas B."/>
            <person name="Abouelleil A."/>
            <person name="Alvarado L."/>
            <person name="Arachchi H.M."/>
            <person name="Berlin A."/>
            <person name="Chapman S.B."/>
            <person name="Gearin G."/>
            <person name="Goldberg J."/>
            <person name="Griggs A."/>
            <person name="Gujja S."/>
            <person name="Hansen M."/>
            <person name="Heiman D."/>
            <person name="Howarth C."/>
            <person name="Larimer J."/>
            <person name="Lui A."/>
            <person name="MacDonald P.J.P."/>
            <person name="McCowen C."/>
            <person name="Montmayeur A."/>
            <person name="Murphy C."/>
            <person name="Neiman D."/>
            <person name="Pearson M."/>
            <person name="Priest M."/>
            <person name="Roberts A."/>
            <person name="Saif S."/>
            <person name="Shea T."/>
            <person name="Sisk P."/>
            <person name="Stolte C."/>
            <person name="Sykes S."/>
            <person name="Wortman J."/>
            <person name="Nusbaum C."/>
            <person name="Birren B."/>
        </authorList>
    </citation>
    <scope>NUCLEOTIDE SEQUENCE [LARGE SCALE GENOMIC DNA]</scope>
    <source>
        <strain evidence="6">F0419</strain>
    </source>
</reference>
<organism evidence="5 6">
    <name type="scientific">Fusobacterium animalis F0419</name>
    <dbReference type="NCBI Taxonomy" id="999414"/>
    <lineage>
        <taxon>Bacteria</taxon>
        <taxon>Fusobacteriati</taxon>
        <taxon>Fusobacteriota</taxon>
        <taxon>Fusobacteriia</taxon>
        <taxon>Fusobacteriales</taxon>
        <taxon>Fusobacteriaceae</taxon>
        <taxon>Fusobacterium</taxon>
    </lineage>
</organism>
<dbReference type="SUPFAM" id="SSF51126">
    <property type="entry name" value="Pectin lyase-like"/>
    <property type="match status" value="1"/>
</dbReference>
<dbReference type="RefSeq" id="WP_005909906.1">
    <property type="nucleotide sequence ID" value="NZ_AKCE01000001.1"/>
</dbReference>
<dbReference type="PATRIC" id="fig|999414.3.peg.1158"/>
<dbReference type="Pfam" id="PF14412">
    <property type="entry name" value="AHH"/>
    <property type="match status" value="1"/>
</dbReference>
<dbReference type="SMART" id="SM00912">
    <property type="entry name" value="Haemagg_act"/>
    <property type="match status" value="1"/>
</dbReference>
<keyword evidence="1" id="KW-0175">Coiled coil</keyword>
<feature type="domain" description="Filamentous haemagglutinin FhaB/tRNA nuclease CdiA-like TPS" evidence="4">
    <location>
        <begin position="41"/>
        <end position="162"/>
    </location>
</feature>
<proteinExistence type="predicted"/>